<dbReference type="AlphaFoldDB" id="A0A397BL99"/>
<dbReference type="PANTHER" id="PTHR11200">
    <property type="entry name" value="INOSITOL 5-PHOSPHATASE"/>
    <property type="match status" value="1"/>
</dbReference>
<dbReference type="InterPro" id="IPR036691">
    <property type="entry name" value="Endo/exonu/phosph_ase_sf"/>
</dbReference>
<dbReference type="Proteomes" id="UP000265427">
    <property type="component" value="Unassembled WGS sequence"/>
</dbReference>
<dbReference type="SUPFAM" id="SSF56219">
    <property type="entry name" value="DNase I-like"/>
    <property type="match status" value="1"/>
</dbReference>
<dbReference type="Pfam" id="PF22669">
    <property type="entry name" value="Exo_endo_phos2"/>
    <property type="match status" value="1"/>
</dbReference>
<gene>
    <name evidence="2" type="ORF">DYB36_010884</name>
</gene>
<name>A0A397BL99_APHAT</name>
<dbReference type="Gene3D" id="3.60.10.10">
    <property type="entry name" value="Endonuclease/exonuclease/phosphatase"/>
    <property type="match status" value="2"/>
</dbReference>
<dbReference type="InterPro" id="IPR000300">
    <property type="entry name" value="IPPc"/>
</dbReference>
<reference evidence="2 3" key="1">
    <citation type="submission" date="2018-08" db="EMBL/GenBank/DDBJ databases">
        <title>Aphanomyces genome sequencing and annotation.</title>
        <authorList>
            <person name="Minardi D."/>
            <person name="Oidtmann B."/>
            <person name="Van Der Giezen M."/>
            <person name="Studholme D.J."/>
        </authorList>
    </citation>
    <scope>NUCLEOTIDE SEQUENCE [LARGE SCALE GENOMIC DNA]</scope>
    <source>
        <strain evidence="2 3">Kv</strain>
    </source>
</reference>
<comment type="caution">
    <text evidence="2">The sequence shown here is derived from an EMBL/GenBank/DDBJ whole genome shotgun (WGS) entry which is preliminary data.</text>
</comment>
<sequence length="333" mass="37055">MEFTQRPSSLSSVGLAPPAPAATNQQNVRYYHPAVLSQIREDCMAQKLHLRASEFTEIKDMVLWTGTFNVNAKKPVSIAESAKLLSWLRATHENDQLSPDIVAVGFQEIVDLNAVNVVVNNMSGPRSAQWEESILAALNTHMSDQAYEVVLHKHLVGILLLVFVKRNHLPFITDVVGSTAGVGIMGMMGNKGGVAVRMTLYDSTIVFVCSHLAAHTHNVAGRNADFANILAKIEFRDSVFDEMNPSGFVLFVLCDRILWKAKADTVALQHYGAAMELDMSDHKPVAALFHLKVKYEVDDKKEAVQREISRELDKWESDNKPKVIDHPSHYVIL</sequence>
<dbReference type="PANTHER" id="PTHR11200:SF300">
    <property type="entry name" value="TYPE II INOSITOL 1,4,5-TRISPHOSPHATE 5-PHOSPHATASE"/>
    <property type="match status" value="1"/>
</dbReference>
<accession>A0A397BL99</accession>
<dbReference type="SMART" id="SM00128">
    <property type="entry name" value="IPPc"/>
    <property type="match status" value="1"/>
</dbReference>
<proteinExistence type="predicted"/>
<dbReference type="EMBL" id="QUSZ01002981">
    <property type="protein sequence ID" value="RHY20181.1"/>
    <property type="molecule type" value="Genomic_DNA"/>
</dbReference>
<evidence type="ECO:0000259" key="1">
    <source>
        <dbReference type="SMART" id="SM00128"/>
    </source>
</evidence>
<dbReference type="InterPro" id="IPR046985">
    <property type="entry name" value="IP5"/>
</dbReference>
<dbReference type="GO" id="GO:0046856">
    <property type="term" value="P:phosphatidylinositol dephosphorylation"/>
    <property type="evidence" value="ECO:0007669"/>
    <property type="project" value="InterPro"/>
</dbReference>
<dbReference type="VEuPathDB" id="FungiDB:H257_05210"/>
<feature type="domain" description="Inositol polyphosphate-related phosphatase" evidence="1">
    <location>
        <begin position="59"/>
        <end position="298"/>
    </location>
</feature>
<dbReference type="GO" id="GO:0004439">
    <property type="term" value="F:phosphatidylinositol-4,5-bisphosphate 5-phosphatase activity"/>
    <property type="evidence" value="ECO:0007669"/>
    <property type="project" value="TreeGrafter"/>
</dbReference>
<protein>
    <recommendedName>
        <fullName evidence="1">Inositol polyphosphate-related phosphatase domain-containing protein</fullName>
    </recommendedName>
</protein>
<organism evidence="2 3">
    <name type="scientific">Aphanomyces astaci</name>
    <name type="common">Crayfish plague agent</name>
    <dbReference type="NCBI Taxonomy" id="112090"/>
    <lineage>
        <taxon>Eukaryota</taxon>
        <taxon>Sar</taxon>
        <taxon>Stramenopiles</taxon>
        <taxon>Oomycota</taxon>
        <taxon>Saprolegniomycetes</taxon>
        <taxon>Saprolegniales</taxon>
        <taxon>Verrucalvaceae</taxon>
        <taxon>Aphanomyces</taxon>
    </lineage>
</organism>
<evidence type="ECO:0000313" key="2">
    <source>
        <dbReference type="EMBL" id="RHY20181.1"/>
    </source>
</evidence>
<evidence type="ECO:0000313" key="3">
    <source>
        <dbReference type="Proteomes" id="UP000265427"/>
    </source>
</evidence>